<dbReference type="Pfam" id="PF00482">
    <property type="entry name" value="T2SSF"/>
    <property type="match status" value="1"/>
</dbReference>
<keyword evidence="4 6" id="KW-1133">Transmembrane helix</keyword>
<protein>
    <submittedName>
        <fullName evidence="8">Type II secretion system F family protein</fullName>
    </submittedName>
</protein>
<feature type="transmembrane region" description="Helical" evidence="6">
    <location>
        <begin position="275"/>
        <end position="296"/>
    </location>
</feature>
<sequence length="303" mass="34482">MINFLVLITIGLLLGGVYLTMKEKKRTVRERIAFIRGDEPVEKVESSSVKGSLSERLVEPKIKAMKKNFNKTKNRKKSEKIELKLLRAGKPFGMSPFEFKIIQWVLMIGVPVFFLVLSLIGNLSTVRTFFLMIMGFSFAAYLPHAYVNLKIKSRAKLAIKELSDFVDLLAVSMEAGLGFDQALSKVVLKKQGVLSEEFQRCLEELRLGKTRREALSGVRERLDVDDIKMLVGNIIQAEQLGVGMVQILRIQAEEVRVRRKQRAEEQAMKAPVKMLFPLVLFIFPCIFIILLGPVMLQLMDTFK</sequence>
<dbReference type="Gene3D" id="1.20.81.30">
    <property type="entry name" value="Type II secretion system (T2SS), domain F"/>
    <property type="match status" value="1"/>
</dbReference>
<evidence type="ECO:0000259" key="7">
    <source>
        <dbReference type="Pfam" id="PF00482"/>
    </source>
</evidence>
<evidence type="ECO:0000256" key="4">
    <source>
        <dbReference type="ARBA" id="ARBA00022989"/>
    </source>
</evidence>
<name>A0ABV8X1V2_9LACT</name>
<dbReference type="InterPro" id="IPR018076">
    <property type="entry name" value="T2SS_GspF_dom"/>
</dbReference>
<evidence type="ECO:0000313" key="8">
    <source>
        <dbReference type="EMBL" id="MFC4409736.1"/>
    </source>
</evidence>
<organism evidence="8 9">
    <name type="scientific">Chungangia koreensis</name>
    <dbReference type="NCBI Taxonomy" id="752657"/>
    <lineage>
        <taxon>Bacteria</taxon>
        <taxon>Bacillati</taxon>
        <taxon>Bacillota</taxon>
        <taxon>Bacilli</taxon>
        <taxon>Lactobacillales</taxon>
        <taxon>Chungangia</taxon>
    </lineage>
</organism>
<dbReference type="EMBL" id="JBHSEC010000005">
    <property type="protein sequence ID" value="MFC4409736.1"/>
    <property type="molecule type" value="Genomic_DNA"/>
</dbReference>
<keyword evidence="2" id="KW-1003">Cell membrane</keyword>
<dbReference type="PANTHER" id="PTHR35007">
    <property type="entry name" value="INTEGRAL MEMBRANE PROTEIN-RELATED"/>
    <property type="match status" value="1"/>
</dbReference>
<reference evidence="9" key="1">
    <citation type="journal article" date="2019" name="Int. J. Syst. Evol. Microbiol.">
        <title>The Global Catalogue of Microorganisms (GCM) 10K type strain sequencing project: providing services to taxonomists for standard genome sequencing and annotation.</title>
        <authorList>
            <consortium name="The Broad Institute Genomics Platform"/>
            <consortium name="The Broad Institute Genome Sequencing Center for Infectious Disease"/>
            <person name="Wu L."/>
            <person name="Ma J."/>
        </authorList>
    </citation>
    <scope>NUCLEOTIDE SEQUENCE [LARGE SCALE GENOMIC DNA]</scope>
    <source>
        <strain evidence="9">CCUG 59778</strain>
    </source>
</reference>
<comment type="caution">
    <text evidence="8">The sequence shown here is derived from an EMBL/GenBank/DDBJ whole genome shotgun (WGS) entry which is preliminary data.</text>
</comment>
<feature type="domain" description="Type II secretion system protein GspF" evidence="7">
    <location>
        <begin position="165"/>
        <end position="291"/>
    </location>
</feature>
<dbReference type="Proteomes" id="UP001595817">
    <property type="component" value="Unassembled WGS sequence"/>
</dbReference>
<keyword evidence="5 6" id="KW-0472">Membrane</keyword>
<evidence type="ECO:0000256" key="1">
    <source>
        <dbReference type="ARBA" id="ARBA00004651"/>
    </source>
</evidence>
<accession>A0ABV8X1V2</accession>
<keyword evidence="3 6" id="KW-0812">Transmembrane</keyword>
<dbReference type="RefSeq" id="WP_378152815.1">
    <property type="nucleotide sequence ID" value="NZ_JBHSEC010000005.1"/>
</dbReference>
<evidence type="ECO:0000256" key="6">
    <source>
        <dbReference type="SAM" id="Phobius"/>
    </source>
</evidence>
<gene>
    <name evidence="8" type="ORF">ACFOZY_04715</name>
</gene>
<evidence type="ECO:0000256" key="5">
    <source>
        <dbReference type="ARBA" id="ARBA00023136"/>
    </source>
</evidence>
<dbReference type="InterPro" id="IPR042094">
    <property type="entry name" value="T2SS_GspF_sf"/>
</dbReference>
<evidence type="ECO:0000256" key="2">
    <source>
        <dbReference type="ARBA" id="ARBA00022475"/>
    </source>
</evidence>
<feature type="transmembrane region" description="Helical" evidence="6">
    <location>
        <begin position="129"/>
        <end position="147"/>
    </location>
</feature>
<evidence type="ECO:0000256" key="3">
    <source>
        <dbReference type="ARBA" id="ARBA00022692"/>
    </source>
</evidence>
<feature type="transmembrane region" description="Helical" evidence="6">
    <location>
        <begin position="6"/>
        <end position="21"/>
    </location>
</feature>
<proteinExistence type="predicted"/>
<evidence type="ECO:0000313" key="9">
    <source>
        <dbReference type="Proteomes" id="UP001595817"/>
    </source>
</evidence>
<feature type="transmembrane region" description="Helical" evidence="6">
    <location>
        <begin position="104"/>
        <end position="123"/>
    </location>
</feature>
<dbReference type="PANTHER" id="PTHR35007:SF2">
    <property type="entry name" value="PILUS ASSEMBLE PROTEIN"/>
    <property type="match status" value="1"/>
</dbReference>
<keyword evidence="9" id="KW-1185">Reference proteome</keyword>
<comment type="subcellular location">
    <subcellularLocation>
        <location evidence="1">Cell membrane</location>
        <topology evidence="1">Multi-pass membrane protein</topology>
    </subcellularLocation>
</comment>